<protein>
    <submittedName>
        <fullName evidence="1">Uncharacterized protein</fullName>
    </submittedName>
</protein>
<evidence type="ECO:0000313" key="1">
    <source>
        <dbReference type="EMBL" id="SEB65070.1"/>
    </source>
</evidence>
<gene>
    <name evidence="1" type="ORF">SAMN04490239_1060</name>
</gene>
<accession>A0A1H4L2S6</accession>
<dbReference type="RefSeq" id="WP_072946433.1">
    <property type="nucleotide sequence ID" value="NZ_FNSV01000005.1"/>
</dbReference>
<organism evidence="1 2">
    <name type="scientific">Rhodococcus koreensis</name>
    <dbReference type="NCBI Taxonomy" id="99653"/>
    <lineage>
        <taxon>Bacteria</taxon>
        <taxon>Bacillati</taxon>
        <taxon>Actinomycetota</taxon>
        <taxon>Actinomycetes</taxon>
        <taxon>Mycobacteriales</taxon>
        <taxon>Nocardiaceae</taxon>
        <taxon>Rhodococcus</taxon>
    </lineage>
</organism>
<dbReference type="Proteomes" id="UP000183561">
    <property type="component" value="Unassembled WGS sequence"/>
</dbReference>
<reference evidence="2" key="1">
    <citation type="submission" date="2016-10" db="EMBL/GenBank/DDBJ databases">
        <authorList>
            <person name="Varghese N."/>
            <person name="Submissions S."/>
        </authorList>
    </citation>
    <scope>NUCLEOTIDE SEQUENCE [LARGE SCALE GENOMIC DNA]</scope>
    <source>
        <strain evidence="2">DSM 44498</strain>
    </source>
</reference>
<keyword evidence="2" id="KW-1185">Reference proteome</keyword>
<dbReference type="AlphaFoldDB" id="A0A1H4L2S6"/>
<evidence type="ECO:0000313" key="2">
    <source>
        <dbReference type="Proteomes" id="UP000183561"/>
    </source>
</evidence>
<dbReference type="EMBL" id="FNSV01000005">
    <property type="protein sequence ID" value="SEB65070.1"/>
    <property type="molecule type" value="Genomic_DNA"/>
</dbReference>
<dbReference type="OrthoDB" id="5183585at2"/>
<proteinExistence type="predicted"/>
<name>A0A1H4L2S6_9NOCA</name>
<sequence length="177" mass="20371">MESDFDPNGFDGVWRMYLPDSKIKDPITGEWVPEVLKGQLLEIRTDGDVMDYRIRIDITDDLTTYMKYTCRFGDEEWAPYTVYHIDGDPNHEMLKPSDILKGGTRLGEPVAFIKQVYVDPRTQYRITKNPDGSAQYVMLRRLSEDRQRNVGTVLTAEGEAEIAKHFIRDAGPAPIWP</sequence>